<keyword evidence="1" id="KW-0812">Transmembrane</keyword>
<protein>
    <submittedName>
        <fullName evidence="2">Uncharacterized protein</fullName>
    </submittedName>
</protein>
<accession>A0A1I1TVT5</accession>
<name>A0A1I1TVT5_9BURK</name>
<reference evidence="3" key="1">
    <citation type="submission" date="2016-10" db="EMBL/GenBank/DDBJ databases">
        <authorList>
            <person name="Varghese N."/>
            <person name="Submissions S."/>
        </authorList>
    </citation>
    <scope>NUCLEOTIDE SEQUENCE [LARGE SCALE GENOMIC DNA]</scope>
    <source>
        <strain evidence="3">CGMCC 1.12041</strain>
    </source>
</reference>
<evidence type="ECO:0000313" key="3">
    <source>
        <dbReference type="Proteomes" id="UP000198639"/>
    </source>
</evidence>
<keyword evidence="3" id="KW-1185">Reference proteome</keyword>
<proteinExistence type="predicted"/>
<keyword evidence="1" id="KW-0472">Membrane</keyword>
<dbReference type="AlphaFoldDB" id="A0A1I1TVT5"/>
<dbReference type="RefSeq" id="WP_177207839.1">
    <property type="nucleotide sequence ID" value="NZ_FOLD01000030.1"/>
</dbReference>
<sequence length="121" mass="13740">MINCKGVHYFLAVVTHSQLHSWFESSKLRPSKAGEFDDGALRKFFACAGFMVAATVLADIVLPYTKRPRPVRYRLNQVNIDKLAQDLRKRGVASNYYRVGPWGQGFSDIRSRLRKTTGCSK</sequence>
<gene>
    <name evidence="2" type="ORF">SAMN05216204_13064</name>
</gene>
<evidence type="ECO:0000256" key="1">
    <source>
        <dbReference type="SAM" id="Phobius"/>
    </source>
</evidence>
<dbReference type="EMBL" id="FOLD01000030">
    <property type="protein sequence ID" value="SFD62786.1"/>
    <property type="molecule type" value="Genomic_DNA"/>
</dbReference>
<keyword evidence="1" id="KW-1133">Transmembrane helix</keyword>
<dbReference type="Proteomes" id="UP000198639">
    <property type="component" value="Unassembled WGS sequence"/>
</dbReference>
<feature type="transmembrane region" description="Helical" evidence="1">
    <location>
        <begin position="43"/>
        <end position="64"/>
    </location>
</feature>
<organism evidence="2 3">
    <name type="scientific">Massilia yuzhufengensis</name>
    <dbReference type="NCBI Taxonomy" id="1164594"/>
    <lineage>
        <taxon>Bacteria</taxon>
        <taxon>Pseudomonadati</taxon>
        <taxon>Pseudomonadota</taxon>
        <taxon>Betaproteobacteria</taxon>
        <taxon>Burkholderiales</taxon>
        <taxon>Oxalobacteraceae</taxon>
        <taxon>Telluria group</taxon>
        <taxon>Massilia</taxon>
    </lineage>
</organism>
<evidence type="ECO:0000313" key="2">
    <source>
        <dbReference type="EMBL" id="SFD62786.1"/>
    </source>
</evidence>